<proteinExistence type="predicted"/>
<feature type="compositionally biased region" description="Basic residues" evidence="1">
    <location>
        <begin position="30"/>
        <end position="42"/>
    </location>
</feature>
<protein>
    <submittedName>
        <fullName evidence="2">Uncharacterized protein</fullName>
    </submittedName>
</protein>
<sequence length="42" mass="4741">MTSPLKTSSKNRDGRITEPSIPDVRSVPKPFRKNKTRHYSGA</sequence>
<evidence type="ECO:0000313" key="2">
    <source>
        <dbReference type="EMBL" id="CEK26704.1"/>
    </source>
</evidence>
<evidence type="ECO:0000256" key="1">
    <source>
        <dbReference type="SAM" id="MobiDB-lite"/>
    </source>
</evidence>
<gene>
    <name evidence="2" type="ORF">CSF007_4680</name>
</gene>
<feature type="region of interest" description="Disordered" evidence="1">
    <location>
        <begin position="1"/>
        <end position="42"/>
    </location>
</feature>
<organism evidence="2">
    <name type="scientific">Yersinia ruckeri</name>
    <dbReference type="NCBI Taxonomy" id="29486"/>
    <lineage>
        <taxon>Bacteria</taxon>
        <taxon>Pseudomonadati</taxon>
        <taxon>Pseudomonadota</taxon>
        <taxon>Gammaproteobacteria</taxon>
        <taxon>Enterobacterales</taxon>
        <taxon>Yersiniaceae</taxon>
        <taxon>Yersinia</taxon>
    </lineage>
</organism>
<dbReference type="EMBL" id="LN681231">
    <property type="protein sequence ID" value="CEK26704.1"/>
    <property type="molecule type" value="Genomic_DNA"/>
</dbReference>
<accession>A0A0A8VFG3</accession>
<name>A0A0A8VFG3_YERRU</name>
<reference evidence="2" key="1">
    <citation type="journal article" date="2015" name="Genome Announc.">
        <title>Complete Genome Sequence of Yersinia ruckeri Strain CSF007-82, Etiologic Agent of Red Mouth Disease in Salmonid Fish.</title>
        <authorList>
            <person name="Nelson M.C."/>
            <person name="LaPatra S.E."/>
            <person name="Welch T.J."/>
            <person name="Graf J."/>
        </authorList>
    </citation>
    <scope>NUCLEOTIDE SEQUENCE</scope>
    <source>
        <strain evidence="2">CSF007-82</strain>
    </source>
</reference>
<dbReference type="AlphaFoldDB" id="A0A0A8VFG3"/>